<dbReference type="EMBL" id="CP083681">
    <property type="protein sequence ID" value="UYU72378.1"/>
    <property type="molecule type" value="Genomic_DNA"/>
</dbReference>
<evidence type="ECO:0000256" key="1">
    <source>
        <dbReference type="SAM" id="Phobius"/>
    </source>
</evidence>
<dbReference type="RefSeq" id="WP_022470174.1">
    <property type="nucleotide sequence ID" value="NZ_AP022660.1"/>
</dbReference>
<evidence type="ECO:0000313" key="4">
    <source>
        <dbReference type="Proteomes" id="UP000500882"/>
    </source>
</evidence>
<dbReference type="Proteomes" id="UP000500882">
    <property type="component" value="Chromosome"/>
</dbReference>
<evidence type="ECO:0008006" key="5">
    <source>
        <dbReference type="Google" id="ProtNLM"/>
    </source>
</evidence>
<proteinExistence type="predicted"/>
<dbReference type="EMBL" id="AP022660">
    <property type="protein sequence ID" value="BCA49040.1"/>
    <property type="molecule type" value="Genomic_DNA"/>
</dbReference>
<name>A0A679H7P5_BACT4</name>
<evidence type="ECO:0000313" key="2">
    <source>
        <dbReference type="EMBL" id="BCA49040.1"/>
    </source>
</evidence>
<keyword evidence="1" id="KW-0812">Transmembrane</keyword>
<sequence>MKEKCINIFDSQCTNAVFFVLRVLGLFFLFVCPASVHAKENAAIGYDDHTYAVLPVFVLFFITFILVIVFLSVSLIHCRRKLRQCHENLLRCITENLELKKNIPNSERTNLFNLPDITPEEFIKVMDMMLKRMIKNR</sequence>
<keyword evidence="1" id="KW-1133">Transmembrane helix</keyword>
<keyword evidence="1" id="KW-0472">Membrane</keyword>
<organism evidence="2 4">
    <name type="scientific">Bacteroides thetaiotaomicron</name>
    <dbReference type="NCBI Taxonomy" id="818"/>
    <lineage>
        <taxon>Bacteria</taxon>
        <taxon>Pseudomonadati</taxon>
        <taxon>Bacteroidota</taxon>
        <taxon>Bacteroidia</taxon>
        <taxon>Bacteroidales</taxon>
        <taxon>Bacteroidaceae</taxon>
        <taxon>Bacteroides</taxon>
    </lineage>
</organism>
<feature type="transmembrane region" description="Helical" evidence="1">
    <location>
        <begin position="54"/>
        <end position="76"/>
    </location>
</feature>
<reference evidence="3" key="2">
    <citation type="submission" date="2021-06" db="EMBL/GenBank/DDBJ databases">
        <title>Interrogation of the integrated mobile genetic elements in gut-associated Bacteroides with a consensus prediction approach.</title>
        <authorList>
            <person name="Campbell D.E."/>
            <person name="Leigh J.R."/>
            <person name="Kim T."/>
            <person name="England W."/>
            <person name="Whitaker R.J."/>
            <person name="Degnan P.H."/>
        </authorList>
    </citation>
    <scope>NUCLEOTIDE SEQUENCE</scope>
    <source>
        <strain evidence="3">VPI-BTDOT2</strain>
    </source>
</reference>
<protein>
    <recommendedName>
        <fullName evidence="5">Transmembrane protein</fullName>
    </recommendedName>
</protein>
<dbReference type="Proteomes" id="UP001156216">
    <property type="component" value="Chromosome"/>
</dbReference>
<accession>A0A679H7P5</accession>
<dbReference type="AlphaFoldDB" id="A0A679H7P5"/>
<gene>
    <name evidence="2" type="ORF">BatF92_09820</name>
    <name evidence="3" type="ORF">KQP59_04525</name>
</gene>
<reference evidence="2 4" key="1">
    <citation type="submission" date="2020-02" db="EMBL/GenBank/DDBJ databases">
        <title>Whole-genome sequencing and comparative analysis of the genomes of Bacteroides thetaiotaomicron and Escherichia coli isolated from a healthy resident in Vietnam.</title>
        <authorList>
            <person name="Mohsin M."/>
            <person name="Tanaka K."/>
            <person name="Kawahara R."/>
            <person name="Kondo S."/>
            <person name="Noguchi H."/>
            <person name="Motooka D."/>
            <person name="Nakamura S."/>
            <person name="Khong D.T."/>
            <person name="Nguyen T.N."/>
            <person name="Tran H.T."/>
            <person name="Yamamoto Y."/>
        </authorList>
    </citation>
    <scope>NUCLEOTIDE SEQUENCE [LARGE SCALE GENOMIC DNA]</scope>
    <source>
        <strain evidence="2 4">F9-2</strain>
    </source>
</reference>
<evidence type="ECO:0000313" key="3">
    <source>
        <dbReference type="EMBL" id="UYU72378.1"/>
    </source>
</evidence>